<dbReference type="AlphaFoldDB" id="A0A2J6Q8M6"/>
<dbReference type="STRING" id="1745343.A0A2J6Q8M6"/>
<dbReference type="SMART" id="SM00212">
    <property type="entry name" value="UBCc"/>
    <property type="match status" value="1"/>
</dbReference>
<sequence length="1207" mass="133358">MSNPNRDPRSGSQGSEGSVFAHSSFSSSSPDLARVFVQLNNGMKIIVPIPQTSVVQVLHAEALKRAARVGVTGTLENTLLQTTGKSPVVLFGEDSLIEVLDLTEDNTLFLRSVDTTTASLIDTHQEADSPDLGAGSPPSGPGPSALFDHVPEPQLKHRRVPKIYVRWITLEAALEHSRLRRIPVDNVPISCDTTFSEFHRIAVERLCGSYSQGSCIMPRKLNLFLRECRLHTENNLAILKDLGPRSKHEPLDIFVEFTGPNYDSQHHLSQLSLSTDPKRLWSFDSTSRGMSTFITSLQILLKEIERGHCNLDEILEVLLELTHFPPLLLAFRTLHETGIDNRTPIEPLLLVASAFHALCRRMIPSKICQSSDSFLEGSRQIVFWIYSMRSEASLSHGGSRPLIHRVQIKAFRDGVQDTPAFKPFYEVEVPTGLNAVPKRFLVSVETGGGTFCQRLGVAFHEKSSLPWDFYFQPPEDWGILWDHKAIPMLHPNEFGSLMETTNSMDAFRMVGPLQLGACLAAELPVITLSSKGYVSRYDHEDLECSERSFVTWNAVEGRNKLPDNPGQFLSQKLDPILAERKKLGSWELDAWAEWTKTADYGVPDEAIVICVDTSSSMATEMPSGWIPDRSSSGVNPSRLTEVKEFFKNLSLRISALNLSTHLGLVTFSNKEKVIVKQPLTALHLNFNHQLDNIHASGSTAIFDALNKAHIMLADVKRRYPNTKSRIILLTDGEDKQSTIQPSAVSLSLAANDIVLDTVVIGSNQTAQLFKIARSTGGYAFSPKSQQALFQIFLLETVVDIRTRPNITKTTWSNWNTFQPKPADMANPYEFPPCRPHPNLDDYFIALSDAERFMNRMSRRSAQSSASVSSSSTRLSVASTITIGAGGNSRVLLSEIKAMIDNPHDYMDIYVSQSNMCFWKVVMQGPPDSPYANGTFLLYIEMGVDFPRRPPSARFITPMLHPNITKHGRVCHPIFDREWTPATRMYQVLQHLYGILMSLEARDAVDPLAALRFWSDEQEGIREVENYVNRFARRSRALHRLDIIGDDVSSLSSSVASSSASIRSGSTVTSTSLHSFRSAVNGQSQTPGYNPFSNPPGSRSENASSRASISTRSPSTTTTLASHLANQRRPVQPPPLMASQGSSTNNPISRVGADGRNRLSRRSAVASSADTPPSSGGSQDGSQAGSASSGRKLSRRASFFALLRNAGN</sequence>
<dbReference type="PROSITE" id="PS50234">
    <property type="entry name" value="VWFA"/>
    <property type="match status" value="1"/>
</dbReference>
<dbReference type="Pfam" id="PF00092">
    <property type="entry name" value="VWA"/>
    <property type="match status" value="1"/>
</dbReference>
<dbReference type="InterPro" id="IPR000608">
    <property type="entry name" value="UBC"/>
</dbReference>
<dbReference type="OrthoDB" id="10069349at2759"/>
<dbReference type="PROSITE" id="PS50127">
    <property type="entry name" value="UBC_2"/>
    <property type="match status" value="1"/>
</dbReference>
<dbReference type="PANTHER" id="PTHR24068">
    <property type="entry name" value="UBIQUITIN-CONJUGATING ENZYME E2"/>
    <property type="match status" value="1"/>
</dbReference>
<reference evidence="4 5" key="1">
    <citation type="submission" date="2016-05" db="EMBL/GenBank/DDBJ databases">
        <title>A degradative enzymes factory behind the ericoid mycorrhizal symbiosis.</title>
        <authorList>
            <consortium name="DOE Joint Genome Institute"/>
            <person name="Martino E."/>
            <person name="Morin E."/>
            <person name="Grelet G."/>
            <person name="Kuo A."/>
            <person name="Kohler A."/>
            <person name="Daghino S."/>
            <person name="Barry K."/>
            <person name="Choi C."/>
            <person name="Cichocki N."/>
            <person name="Clum A."/>
            <person name="Copeland A."/>
            <person name="Hainaut M."/>
            <person name="Haridas S."/>
            <person name="Labutti K."/>
            <person name="Lindquist E."/>
            <person name="Lipzen A."/>
            <person name="Khouja H.-R."/>
            <person name="Murat C."/>
            <person name="Ohm R."/>
            <person name="Olson A."/>
            <person name="Spatafora J."/>
            <person name="Veneault-Fourrey C."/>
            <person name="Henrissat B."/>
            <person name="Grigoriev I."/>
            <person name="Martin F."/>
            <person name="Perotto S."/>
        </authorList>
    </citation>
    <scope>NUCLEOTIDE SEQUENCE [LARGE SCALE GENOMIC DNA]</scope>
    <source>
        <strain evidence="4 5">UAMH 7357</strain>
    </source>
</reference>
<dbReference type="InterPro" id="IPR002035">
    <property type="entry name" value="VWF_A"/>
</dbReference>
<organism evidence="4 5">
    <name type="scientific">Hyaloscypha hepaticicola</name>
    <dbReference type="NCBI Taxonomy" id="2082293"/>
    <lineage>
        <taxon>Eukaryota</taxon>
        <taxon>Fungi</taxon>
        <taxon>Dikarya</taxon>
        <taxon>Ascomycota</taxon>
        <taxon>Pezizomycotina</taxon>
        <taxon>Leotiomycetes</taxon>
        <taxon>Helotiales</taxon>
        <taxon>Hyaloscyphaceae</taxon>
        <taxon>Hyaloscypha</taxon>
    </lineage>
</organism>
<feature type="compositionally biased region" description="Polar residues" evidence="1">
    <location>
        <begin position="1"/>
        <end position="13"/>
    </location>
</feature>
<evidence type="ECO:0000256" key="1">
    <source>
        <dbReference type="SAM" id="MobiDB-lite"/>
    </source>
</evidence>
<dbReference type="InterPro" id="IPR036465">
    <property type="entry name" value="vWFA_dom_sf"/>
</dbReference>
<evidence type="ECO:0000259" key="2">
    <source>
        <dbReference type="PROSITE" id="PS50127"/>
    </source>
</evidence>
<protein>
    <recommendedName>
        <fullName evidence="6">UBC core domain-containing protein</fullName>
    </recommendedName>
</protein>
<accession>A0A2J6Q8M6</accession>
<dbReference type="SUPFAM" id="SSF53300">
    <property type="entry name" value="vWA-like"/>
    <property type="match status" value="1"/>
</dbReference>
<dbReference type="EMBL" id="KZ613477">
    <property type="protein sequence ID" value="PMD22611.1"/>
    <property type="molecule type" value="Genomic_DNA"/>
</dbReference>
<feature type="domain" description="UBC core" evidence="2">
    <location>
        <begin position="886"/>
        <end position="1032"/>
    </location>
</feature>
<evidence type="ECO:0008006" key="6">
    <source>
        <dbReference type="Google" id="ProtNLM"/>
    </source>
</evidence>
<dbReference type="Proteomes" id="UP000235672">
    <property type="component" value="Unassembled WGS sequence"/>
</dbReference>
<evidence type="ECO:0000313" key="4">
    <source>
        <dbReference type="EMBL" id="PMD22611.1"/>
    </source>
</evidence>
<feature type="compositionally biased region" description="Low complexity" evidence="1">
    <location>
        <begin position="1102"/>
        <end position="1121"/>
    </location>
</feature>
<feature type="region of interest" description="Disordered" evidence="1">
    <location>
        <begin position="126"/>
        <end position="151"/>
    </location>
</feature>
<dbReference type="Gene3D" id="3.10.110.10">
    <property type="entry name" value="Ubiquitin Conjugating Enzyme"/>
    <property type="match status" value="1"/>
</dbReference>
<feature type="region of interest" description="Disordered" evidence="1">
    <location>
        <begin position="1077"/>
        <end position="1194"/>
    </location>
</feature>
<dbReference type="InterPro" id="IPR016135">
    <property type="entry name" value="UBQ-conjugating_enzyme/RWD"/>
</dbReference>
<dbReference type="Gene3D" id="3.40.50.410">
    <property type="entry name" value="von Willebrand factor, type A domain"/>
    <property type="match status" value="1"/>
</dbReference>
<feature type="compositionally biased region" description="Polar residues" evidence="1">
    <location>
        <begin position="1077"/>
        <end position="1101"/>
    </location>
</feature>
<feature type="compositionally biased region" description="Low complexity" evidence="1">
    <location>
        <begin position="15"/>
        <end position="27"/>
    </location>
</feature>
<evidence type="ECO:0000259" key="3">
    <source>
        <dbReference type="PROSITE" id="PS50234"/>
    </source>
</evidence>
<dbReference type="Pfam" id="PF00179">
    <property type="entry name" value="UQ_con"/>
    <property type="match status" value="1"/>
</dbReference>
<dbReference type="SMART" id="SM00327">
    <property type="entry name" value="VWA"/>
    <property type="match status" value="1"/>
</dbReference>
<proteinExistence type="predicted"/>
<dbReference type="CDD" id="cd00198">
    <property type="entry name" value="vWFA"/>
    <property type="match status" value="1"/>
</dbReference>
<feature type="compositionally biased region" description="Low complexity" evidence="1">
    <location>
        <begin position="1161"/>
        <end position="1189"/>
    </location>
</feature>
<gene>
    <name evidence="4" type="ORF">NA56DRAFT_644802</name>
</gene>
<feature type="compositionally biased region" description="Low complexity" evidence="1">
    <location>
        <begin position="130"/>
        <end position="146"/>
    </location>
</feature>
<evidence type="ECO:0000313" key="5">
    <source>
        <dbReference type="Proteomes" id="UP000235672"/>
    </source>
</evidence>
<feature type="domain" description="VWFA" evidence="3">
    <location>
        <begin position="606"/>
        <end position="797"/>
    </location>
</feature>
<keyword evidence="5" id="KW-1185">Reference proteome</keyword>
<feature type="region of interest" description="Disordered" evidence="1">
    <location>
        <begin position="1"/>
        <end position="27"/>
    </location>
</feature>
<feature type="compositionally biased region" description="Polar residues" evidence="1">
    <location>
        <begin position="1138"/>
        <end position="1147"/>
    </location>
</feature>
<dbReference type="SUPFAM" id="SSF54495">
    <property type="entry name" value="UBC-like"/>
    <property type="match status" value="1"/>
</dbReference>
<name>A0A2J6Q8M6_9HELO</name>